<dbReference type="Pfam" id="PF03872">
    <property type="entry name" value="RseA_N"/>
    <property type="match status" value="1"/>
</dbReference>
<protein>
    <submittedName>
        <fullName evidence="2">Sigma-E factor negative regulatory protein</fullName>
    </submittedName>
</protein>
<dbReference type="SUPFAM" id="SSF89069">
    <property type="entry name" value="N-terminal, cytoplasmic domain of anti-sigmaE factor RseA"/>
    <property type="match status" value="1"/>
</dbReference>
<keyword evidence="3" id="KW-1185">Reference proteome</keyword>
<dbReference type="EMBL" id="JAEQND010000007">
    <property type="protein sequence ID" value="MBL0426093.1"/>
    <property type="molecule type" value="Genomic_DNA"/>
</dbReference>
<dbReference type="PANTHER" id="PTHR38104">
    <property type="match status" value="1"/>
</dbReference>
<dbReference type="InterPro" id="IPR052383">
    <property type="entry name" value="Anti-sigma-E_RseA-like"/>
</dbReference>
<dbReference type="Proteomes" id="UP000622707">
    <property type="component" value="Unassembled WGS sequence"/>
</dbReference>
<dbReference type="PANTHER" id="PTHR38104:SF1">
    <property type="entry name" value="ANTI-SIGMA-E FACTOR RSEA"/>
    <property type="match status" value="1"/>
</dbReference>
<gene>
    <name evidence="2" type="ORF">JI746_13340</name>
</gene>
<dbReference type="CDD" id="cd16328">
    <property type="entry name" value="RseA_N"/>
    <property type="match status" value="1"/>
</dbReference>
<proteinExistence type="predicted"/>
<organism evidence="2 3">
    <name type="scientific">Ramlibacter alkalitolerans</name>
    <dbReference type="NCBI Taxonomy" id="2039631"/>
    <lineage>
        <taxon>Bacteria</taxon>
        <taxon>Pseudomonadati</taxon>
        <taxon>Pseudomonadota</taxon>
        <taxon>Betaproteobacteria</taxon>
        <taxon>Burkholderiales</taxon>
        <taxon>Comamonadaceae</taxon>
        <taxon>Ramlibacter</taxon>
    </lineage>
</organism>
<feature type="domain" description="Anti sigma-E protein RseA N-terminal" evidence="1">
    <location>
        <begin position="8"/>
        <end position="101"/>
    </location>
</feature>
<sequence>MDNRMDNQELISALADGQLQGEAFARGVQAASADARARTTWCAYHVAGEVLRSGSTARGTPPEAFLARLRERLKQEAPQAAPARAAAQVQRQEQRPAANDWLWKLTAGVASMAAVAAVGWNVWSGSAAPAAQPQLAVAPAPVAPAAGDVVNATLIRDPRLDQLLQAHRQLAGTTVLQTPSGFLRNATFEAPGR</sequence>
<comment type="caution">
    <text evidence="2">The sequence shown here is derived from an EMBL/GenBank/DDBJ whole genome shotgun (WGS) entry which is preliminary data.</text>
</comment>
<accession>A0ABS1JPG1</accession>
<dbReference type="RefSeq" id="WP_201690102.1">
    <property type="nucleotide sequence ID" value="NZ_JAEQND010000007.1"/>
</dbReference>
<evidence type="ECO:0000313" key="2">
    <source>
        <dbReference type="EMBL" id="MBL0426093.1"/>
    </source>
</evidence>
<dbReference type="Gene3D" id="1.10.10.880">
    <property type="entry name" value="Anti sigma-E protein RseA, N-terminal domain"/>
    <property type="match status" value="1"/>
</dbReference>
<reference evidence="2 3" key="1">
    <citation type="journal article" date="2017" name="Int. J. Syst. Evol. Microbiol.">
        <title>Ramlibacter alkalitolerans sp. nov., alkali-tolerant bacterium isolated from soil of ginseng.</title>
        <authorList>
            <person name="Lee D.H."/>
            <person name="Cha C.J."/>
        </authorList>
    </citation>
    <scope>NUCLEOTIDE SEQUENCE [LARGE SCALE GENOMIC DNA]</scope>
    <source>
        <strain evidence="2 3">KACC 19305</strain>
    </source>
</reference>
<evidence type="ECO:0000259" key="1">
    <source>
        <dbReference type="Pfam" id="PF03872"/>
    </source>
</evidence>
<name>A0ABS1JPG1_9BURK</name>
<evidence type="ECO:0000313" key="3">
    <source>
        <dbReference type="Proteomes" id="UP000622707"/>
    </source>
</evidence>
<dbReference type="InterPro" id="IPR005572">
    <property type="entry name" value="Anti-sigma_E_RseA_N"/>
</dbReference>
<dbReference type="InterPro" id="IPR036147">
    <property type="entry name" value="Anti-sigma_E_RseA_N_sf"/>
</dbReference>